<name>A0LQ35_SYNFM</name>
<dbReference type="Gene3D" id="3.40.50.300">
    <property type="entry name" value="P-loop containing nucleotide triphosphate hydrolases"/>
    <property type="match status" value="1"/>
</dbReference>
<gene>
    <name evidence="1" type="ordered locus">Sfum_3868</name>
</gene>
<sequence>MFLSLIGMSGSGKSFWSIKLAEAGFTRFSCDERIAHKLGAELKASDGTALEMGAWMGFPFEPGYQAREARYLSLEAEVLSEVLETLRSGISPERNVVVDTTGSVIYTGEDLLGELKRLTTIFHFASPPEVRQTMLEAYRLNPRPVLWQGMFRRLPGESESAALARSYFLLLSDRESRYERLADVTVDHATRSRPDFGVRFFLEKCPAE</sequence>
<dbReference type="STRING" id="335543.Sfum_3868"/>
<dbReference type="HOGENOM" id="CLU_1336686_0_0_7"/>
<organism evidence="1 2">
    <name type="scientific">Syntrophobacter fumaroxidans (strain DSM 10017 / MPOB)</name>
    <dbReference type="NCBI Taxonomy" id="335543"/>
    <lineage>
        <taxon>Bacteria</taxon>
        <taxon>Pseudomonadati</taxon>
        <taxon>Thermodesulfobacteriota</taxon>
        <taxon>Syntrophobacteria</taxon>
        <taxon>Syntrophobacterales</taxon>
        <taxon>Syntrophobacteraceae</taxon>
        <taxon>Syntrophobacter</taxon>
    </lineage>
</organism>
<proteinExistence type="predicted"/>
<accession>A0LQ35</accession>
<evidence type="ECO:0000313" key="1">
    <source>
        <dbReference type="EMBL" id="ABK19537.1"/>
    </source>
</evidence>
<evidence type="ECO:0008006" key="3">
    <source>
        <dbReference type="Google" id="ProtNLM"/>
    </source>
</evidence>
<dbReference type="InParanoid" id="A0LQ35"/>
<dbReference type="eggNOG" id="COG0703">
    <property type="taxonomic scope" value="Bacteria"/>
</dbReference>
<keyword evidence="2" id="KW-1185">Reference proteome</keyword>
<dbReference type="RefSeq" id="WP_011700653.1">
    <property type="nucleotide sequence ID" value="NC_008554.1"/>
</dbReference>
<dbReference type="OrthoDB" id="5507105at2"/>
<evidence type="ECO:0000313" key="2">
    <source>
        <dbReference type="Proteomes" id="UP000001784"/>
    </source>
</evidence>
<dbReference type="InterPro" id="IPR027417">
    <property type="entry name" value="P-loop_NTPase"/>
</dbReference>
<dbReference type="EMBL" id="CP000478">
    <property type="protein sequence ID" value="ABK19537.1"/>
    <property type="molecule type" value="Genomic_DNA"/>
</dbReference>
<dbReference type="KEGG" id="sfu:Sfum_3868"/>
<reference evidence="1 2" key="1">
    <citation type="submission" date="2006-10" db="EMBL/GenBank/DDBJ databases">
        <title>Complete sequence of Syntrophobacter fumaroxidans MPOB.</title>
        <authorList>
            <consortium name="US DOE Joint Genome Institute"/>
            <person name="Copeland A."/>
            <person name="Lucas S."/>
            <person name="Lapidus A."/>
            <person name="Barry K."/>
            <person name="Detter J.C."/>
            <person name="Glavina del Rio T."/>
            <person name="Hammon N."/>
            <person name="Israni S."/>
            <person name="Pitluck S."/>
            <person name="Goltsman E.G."/>
            <person name="Martinez M."/>
            <person name="Schmutz J."/>
            <person name="Larimer F."/>
            <person name="Land M."/>
            <person name="Hauser L."/>
            <person name="Kyrpides N."/>
            <person name="Kim E."/>
            <person name="Boone D.R."/>
            <person name="Brockman F."/>
            <person name="Culley D."/>
            <person name="Ferry J."/>
            <person name="Gunsalus R."/>
            <person name="McInerney M.J."/>
            <person name="Morrison M."/>
            <person name="Plugge C."/>
            <person name="Rohlin L."/>
            <person name="Scholten J."/>
            <person name="Sieber J."/>
            <person name="Stams A.J.M."/>
            <person name="Worm P."/>
            <person name="Henstra A.M."/>
            <person name="Richardson P."/>
        </authorList>
    </citation>
    <scope>NUCLEOTIDE SEQUENCE [LARGE SCALE GENOMIC DNA]</scope>
    <source>
        <strain evidence="2">DSM 10017 / MPOB</strain>
    </source>
</reference>
<dbReference type="Pfam" id="PF13671">
    <property type="entry name" value="AAA_33"/>
    <property type="match status" value="1"/>
</dbReference>
<protein>
    <recommendedName>
        <fullName evidence="3">Shikimate kinase</fullName>
    </recommendedName>
</protein>
<dbReference type="AlphaFoldDB" id="A0LQ35"/>
<dbReference type="SUPFAM" id="SSF52540">
    <property type="entry name" value="P-loop containing nucleoside triphosphate hydrolases"/>
    <property type="match status" value="1"/>
</dbReference>
<dbReference type="Proteomes" id="UP000001784">
    <property type="component" value="Chromosome"/>
</dbReference>